<gene>
    <name evidence="2" type="ORF">F0U44_02205</name>
</gene>
<keyword evidence="3" id="KW-1185">Reference proteome</keyword>
<sequence length="192" mass="20632">MAEEQTEWFTTWGGRVMGIVGLVVVAFFLLAGVTGWGGDYHPAAYVVLGLIALVDWVVMLRPAVGIRGEELVLRNPLTTVTLPLAAIQEVAIGQFLAVLVSGRRYTNSGIGRGRSAARRDDAVGEASPQRSYGGLIESRIRQRANDARARQGIEDRSDEQDALAADVRREPARVELAVLGVLVVALVVTLAV</sequence>
<reference evidence="2 3" key="2">
    <citation type="submission" date="2019-09" db="EMBL/GenBank/DDBJ databases">
        <authorList>
            <person name="Jin C."/>
        </authorList>
    </citation>
    <scope>NUCLEOTIDE SEQUENCE [LARGE SCALE GENOMIC DNA]</scope>
    <source>
        <strain evidence="2 3">BN130099</strain>
    </source>
</reference>
<dbReference type="Proteomes" id="UP000325003">
    <property type="component" value="Unassembled WGS sequence"/>
</dbReference>
<reference evidence="2 3" key="1">
    <citation type="submission" date="2019-09" db="EMBL/GenBank/DDBJ databases">
        <title>Nocardioides panacisoli sp. nov., isolated from the soil of a ginseng field.</title>
        <authorList>
            <person name="Cho C."/>
        </authorList>
    </citation>
    <scope>NUCLEOTIDE SEQUENCE [LARGE SCALE GENOMIC DNA]</scope>
    <source>
        <strain evidence="2 3">BN130099</strain>
    </source>
</reference>
<protein>
    <recommendedName>
        <fullName evidence="4">PH domain-containing protein</fullName>
    </recommendedName>
</protein>
<feature type="transmembrane region" description="Helical" evidence="1">
    <location>
        <begin position="80"/>
        <end position="100"/>
    </location>
</feature>
<comment type="caution">
    <text evidence="2">The sequence shown here is derived from an EMBL/GenBank/DDBJ whole genome shotgun (WGS) entry which is preliminary data.</text>
</comment>
<name>A0A5B1LM33_9ACTN</name>
<keyword evidence="1" id="KW-1133">Transmembrane helix</keyword>
<dbReference type="AlphaFoldDB" id="A0A5B1LM33"/>
<feature type="transmembrane region" description="Helical" evidence="1">
    <location>
        <begin position="12"/>
        <end position="31"/>
    </location>
</feature>
<dbReference type="RefSeq" id="WP_149726608.1">
    <property type="nucleotide sequence ID" value="NZ_VUJV01000001.1"/>
</dbReference>
<accession>A0A5B1LM33</accession>
<feature type="transmembrane region" description="Helical" evidence="1">
    <location>
        <begin position="174"/>
        <end position="191"/>
    </location>
</feature>
<evidence type="ECO:0000313" key="2">
    <source>
        <dbReference type="EMBL" id="KAA1421148.1"/>
    </source>
</evidence>
<feature type="transmembrane region" description="Helical" evidence="1">
    <location>
        <begin position="43"/>
        <end position="60"/>
    </location>
</feature>
<dbReference type="EMBL" id="VUJV01000001">
    <property type="protein sequence ID" value="KAA1421148.1"/>
    <property type="molecule type" value="Genomic_DNA"/>
</dbReference>
<evidence type="ECO:0000313" key="3">
    <source>
        <dbReference type="Proteomes" id="UP000325003"/>
    </source>
</evidence>
<proteinExistence type="predicted"/>
<evidence type="ECO:0008006" key="4">
    <source>
        <dbReference type="Google" id="ProtNLM"/>
    </source>
</evidence>
<keyword evidence="1" id="KW-0472">Membrane</keyword>
<keyword evidence="1" id="KW-0812">Transmembrane</keyword>
<evidence type="ECO:0000256" key="1">
    <source>
        <dbReference type="SAM" id="Phobius"/>
    </source>
</evidence>
<organism evidence="2 3">
    <name type="scientific">Nocardioides humilatus</name>
    <dbReference type="NCBI Taxonomy" id="2607660"/>
    <lineage>
        <taxon>Bacteria</taxon>
        <taxon>Bacillati</taxon>
        <taxon>Actinomycetota</taxon>
        <taxon>Actinomycetes</taxon>
        <taxon>Propionibacteriales</taxon>
        <taxon>Nocardioidaceae</taxon>
        <taxon>Nocardioides</taxon>
    </lineage>
</organism>